<dbReference type="OMA" id="HICRLRY"/>
<keyword evidence="12" id="KW-1185">Reference proteome</keyword>
<dbReference type="PROSITE" id="PS50920">
    <property type="entry name" value="SOLCAR"/>
    <property type="match status" value="3"/>
</dbReference>
<feature type="repeat" description="Solcar" evidence="9">
    <location>
        <begin position="104"/>
        <end position="189"/>
    </location>
</feature>
<keyword evidence="6" id="KW-1133">Transmembrane helix</keyword>
<dbReference type="SUPFAM" id="SSF103506">
    <property type="entry name" value="Mitochondrial carrier"/>
    <property type="match status" value="1"/>
</dbReference>
<dbReference type="STRING" id="1037660.A0A066WL87"/>
<dbReference type="Proteomes" id="UP000027361">
    <property type="component" value="Unassembled WGS sequence"/>
</dbReference>
<reference evidence="11 12" key="1">
    <citation type="submission" date="2014-05" db="EMBL/GenBank/DDBJ databases">
        <title>Draft genome sequence of a rare smut relative, Tilletiaria anomala UBC 951.</title>
        <authorList>
            <consortium name="DOE Joint Genome Institute"/>
            <person name="Toome M."/>
            <person name="Kuo A."/>
            <person name="Henrissat B."/>
            <person name="Lipzen A."/>
            <person name="Tritt A."/>
            <person name="Yoshinaga Y."/>
            <person name="Zane M."/>
            <person name="Barry K."/>
            <person name="Grigoriev I.V."/>
            <person name="Spatafora J.W."/>
            <person name="Aimea M.C."/>
        </authorList>
    </citation>
    <scope>NUCLEOTIDE SEQUENCE [LARGE SCALE GENOMIC DNA]</scope>
    <source>
        <strain evidence="11 12">UBC 951</strain>
    </source>
</reference>
<dbReference type="PANTHER" id="PTHR45624:SF12">
    <property type="entry name" value="MITOCHONDRIAL ORNITHINE TRANSPORTER 1"/>
    <property type="match status" value="1"/>
</dbReference>
<feature type="repeat" description="Solcar" evidence="9">
    <location>
        <begin position="3"/>
        <end position="88"/>
    </location>
</feature>
<evidence type="ECO:0000256" key="10">
    <source>
        <dbReference type="RuleBase" id="RU000488"/>
    </source>
</evidence>
<protein>
    <submittedName>
        <fullName evidence="11">Putative YMC1-protein of the mitochondrial carrier family</fullName>
    </submittedName>
</protein>
<dbReference type="InterPro" id="IPR023395">
    <property type="entry name" value="MCP_dom_sf"/>
</dbReference>
<dbReference type="GeneID" id="25263972"/>
<dbReference type="GO" id="GO:0031966">
    <property type="term" value="C:mitochondrial membrane"/>
    <property type="evidence" value="ECO:0007669"/>
    <property type="project" value="UniProtKB-SubCell"/>
</dbReference>
<organism evidence="11 12">
    <name type="scientific">Tilletiaria anomala (strain ATCC 24038 / CBS 436.72 / UBC 951)</name>
    <dbReference type="NCBI Taxonomy" id="1037660"/>
    <lineage>
        <taxon>Eukaryota</taxon>
        <taxon>Fungi</taxon>
        <taxon>Dikarya</taxon>
        <taxon>Basidiomycota</taxon>
        <taxon>Ustilaginomycotina</taxon>
        <taxon>Exobasidiomycetes</taxon>
        <taxon>Georgefischeriales</taxon>
        <taxon>Tilletiariaceae</taxon>
        <taxon>Tilletiaria</taxon>
    </lineage>
</organism>
<gene>
    <name evidence="11" type="ORF">K437DRAFT_254782</name>
</gene>
<dbReference type="HOGENOM" id="CLU_015166_16_2_1"/>
<accession>A0A066WL87</accession>
<dbReference type="EMBL" id="JMSN01000016">
    <property type="protein sequence ID" value="KDN51375.1"/>
    <property type="molecule type" value="Genomic_DNA"/>
</dbReference>
<proteinExistence type="inferred from homology"/>
<evidence type="ECO:0000313" key="12">
    <source>
        <dbReference type="Proteomes" id="UP000027361"/>
    </source>
</evidence>
<dbReference type="InterPro" id="IPR002067">
    <property type="entry name" value="MCP"/>
</dbReference>
<comment type="subcellular location">
    <subcellularLocation>
        <location evidence="1">Mitochondrion membrane</location>
        <topology evidence="1">Multi-pass membrane protein</topology>
    </subcellularLocation>
</comment>
<keyword evidence="5" id="KW-0677">Repeat</keyword>
<comment type="similarity">
    <text evidence="2 10">Belongs to the mitochondrial carrier (TC 2.A.29) family.</text>
</comment>
<evidence type="ECO:0000256" key="6">
    <source>
        <dbReference type="ARBA" id="ARBA00022989"/>
    </source>
</evidence>
<dbReference type="GO" id="GO:0000064">
    <property type="term" value="F:L-ornithine transmembrane transporter activity"/>
    <property type="evidence" value="ECO:0007669"/>
    <property type="project" value="TreeGrafter"/>
</dbReference>
<name>A0A066WL87_TILAU</name>
<dbReference type="InterPro" id="IPR018108">
    <property type="entry name" value="MCP_transmembrane"/>
</dbReference>
<keyword evidence="3 10" id="KW-0813">Transport</keyword>
<evidence type="ECO:0000256" key="1">
    <source>
        <dbReference type="ARBA" id="ARBA00004225"/>
    </source>
</evidence>
<evidence type="ECO:0000313" key="11">
    <source>
        <dbReference type="EMBL" id="KDN51375.1"/>
    </source>
</evidence>
<evidence type="ECO:0000256" key="7">
    <source>
        <dbReference type="ARBA" id="ARBA00023128"/>
    </source>
</evidence>
<evidence type="ECO:0000256" key="8">
    <source>
        <dbReference type="ARBA" id="ARBA00023136"/>
    </source>
</evidence>
<dbReference type="GO" id="GO:1990575">
    <property type="term" value="P:mitochondrial L-ornithine transmembrane transport"/>
    <property type="evidence" value="ECO:0007669"/>
    <property type="project" value="TreeGrafter"/>
</dbReference>
<evidence type="ECO:0000256" key="9">
    <source>
        <dbReference type="PROSITE-ProRule" id="PRU00282"/>
    </source>
</evidence>
<dbReference type="AlphaFoldDB" id="A0A066WL87"/>
<dbReference type="InParanoid" id="A0A066WL87"/>
<evidence type="ECO:0000256" key="2">
    <source>
        <dbReference type="ARBA" id="ARBA00006375"/>
    </source>
</evidence>
<dbReference type="OrthoDB" id="409586at2759"/>
<feature type="repeat" description="Solcar" evidence="9">
    <location>
        <begin position="201"/>
        <end position="290"/>
    </location>
</feature>
<evidence type="ECO:0000256" key="5">
    <source>
        <dbReference type="ARBA" id="ARBA00022737"/>
    </source>
</evidence>
<keyword evidence="8 9" id="KW-0472">Membrane</keyword>
<dbReference type="PANTHER" id="PTHR45624">
    <property type="entry name" value="MITOCHONDRIAL BASIC AMINO ACIDS TRANSPORTER-RELATED"/>
    <property type="match status" value="1"/>
</dbReference>
<dbReference type="Pfam" id="PF00153">
    <property type="entry name" value="Mito_carr"/>
    <property type="match status" value="3"/>
</dbReference>
<keyword evidence="4 9" id="KW-0812">Transmembrane</keyword>
<sequence>MLSQTSKDILSGIVAANAQVLVGQPFDIVKVRLQTAPDGTYKGMVDCATRIISKEGPLAFYKGTLTPLLGVGACVSIQFGVMEELKRKFTAYNLRDKTNSSATLTRPQLYTAGAIAGIANSVVAGPVEHIRIRLQAQQTKVYNGPLDCIKKIVSQAGLSGIYRGQVPTLLREGQGMGVYFLTYEALVQQSLKRSGLTRKELPTTHAMLFGASAGVALWLSAYPLDIVKTRMQTDALNPAERQYKGPLDCARQIYRSAGVGGFFRGLTPTLVRAPFANAATFVAFEWAARNLSAW</sequence>
<evidence type="ECO:0000256" key="3">
    <source>
        <dbReference type="ARBA" id="ARBA00022448"/>
    </source>
</evidence>
<comment type="caution">
    <text evidence="11">The sequence shown here is derived from an EMBL/GenBank/DDBJ whole genome shotgun (WGS) entry which is preliminary data.</text>
</comment>
<dbReference type="FunCoup" id="A0A066WL87">
    <property type="interactions" value="115"/>
</dbReference>
<dbReference type="InterPro" id="IPR050567">
    <property type="entry name" value="Mitochondrial_Carrier"/>
</dbReference>
<dbReference type="PRINTS" id="PR00926">
    <property type="entry name" value="MITOCARRIER"/>
</dbReference>
<keyword evidence="7" id="KW-0496">Mitochondrion</keyword>
<dbReference type="Gene3D" id="1.50.40.10">
    <property type="entry name" value="Mitochondrial carrier domain"/>
    <property type="match status" value="1"/>
</dbReference>
<evidence type="ECO:0000256" key="4">
    <source>
        <dbReference type="ARBA" id="ARBA00022692"/>
    </source>
</evidence>
<dbReference type="RefSeq" id="XP_013244721.1">
    <property type="nucleotide sequence ID" value="XM_013389267.1"/>
</dbReference>